<keyword evidence="3" id="KW-1185">Reference proteome</keyword>
<feature type="region of interest" description="Disordered" evidence="1">
    <location>
        <begin position="1"/>
        <end position="87"/>
    </location>
</feature>
<accession>A0AAV1XYC3</accession>
<dbReference type="AlphaFoldDB" id="A0AAV1XYC3"/>
<dbReference type="Proteomes" id="UP001497480">
    <property type="component" value="Unassembled WGS sequence"/>
</dbReference>
<dbReference type="EMBL" id="CAXHTB010000019">
    <property type="protein sequence ID" value="CAL0326228.1"/>
    <property type="molecule type" value="Genomic_DNA"/>
</dbReference>
<name>A0AAV1XYC3_LUPLU</name>
<feature type="compositionally biased region" description="Low complexity" evidence="1">
    <location>
        <begin position="16"/>
        <end position="58"/>
    </location>
</feature>
<gene>
    <name evidence="2" type="ORF">LLUT_LOCUS27288</name>
</gene>
<evidence type="ECO:0000313" key="3">
    <source>
        <dbReference type="Proteomes" id="UP001497480"/>
    </source>
</evidence>
<reference evidence="2 3" key="1">
    <citation type="submission" date="2024-03" db="EMBL/GenBank/DDBJ databases">
        <authorList>
            <person name="Martinez-Hernandez J."/>
        </authorList>
    </citation>
    <scope>NUCLEOTIDE SEQUENCE [LARGE SCALE GENOMIC DNA]</scope>
</reference>
<protein>
    <submittedName>
        <fullName evidence="2">Uncharacterized protein</fullName>
    </submittedName>
</protein>
<proteinExistence type="predicted"/>
<comment type="caution">
    <text evidence="2">The sequence shown here is derived from an EMBL/GenBank/DDBJ whole genome shotgun (WGS) entry which is preliminary data.</text>
</comment>
<sequence length="109" mass="11303">MCELGQGEPQIPNLISSSLPHPSSSSLPHPSSSSLPHTSSSSLPHTSSSSPQRNSSPSSRKRPFFLSDGGVNEEPLELEGGGSGGLDVTGVVENEGEDSHCFSVFEANL</sequence>
<evidence type="ECO:0000256" key="1">
    <source>
        <dbReference type="SAM" id="MobiDB-lite"/>
    </source>
</evidence>
<evidence type="ECO:0000313" key="2">
    <source>
        <dbReference type="EMBL" id="CAL0326228.1"/>
    </source>
</evidence>
<organism evidence="2 3">
    <name type="scientific">Lupinus luteus</name>
    <name type="common">European yellow lupine</name>
    <dbReference type="NCBI Taxonomy" id="3873"/>
    <lineage>
        <taxon>Eukaryota</taxon>
        <taxon>Viridiplantae</taxon>
        <taxon>Streptophyta</taxon>
        <taxon>Embryophyta</taxon>
        <taxon>Tracheophyta</taxon>
        <taxon>Spermatophyta</taxon>
        <taxon>Magnoliopsida</taxon>
        <taxon>eudicotyledons</taxon>
        <taxon>Gunneridae</taxon>
        <taxon>Pentapetalae</taxon>
        <taxon>rosids</taxon>
        <taxon>fabids</taxon>
        <taxon>Fabales</taxon>
        <taxon>Fabaceae</taxon>
        <taxon>Papilionoideae</taxon>
        <taxon>50 kb inversion clade</taxon>
        <taxon>genistoids sensu lato</taxon>
        <taxon>core genistoids</taxon>
        <taxon>Genisteae</taxon>
        <taxon>Lupinus</taxon>
    </lineage>
</organism>